<feature type="region of interest" description="Disordered" evidence="2">
    <location>
        <begin position="229"/>
        <end position="248"/>
    </location>
</feature>
<evidence type="ECO:0000313" key="3">
    <source>
        <dbReference type="EMBL" id="ELZ82709.1"/>
    </source>
</evidence>
<comment type="caution">
    <text evidence="3">The sequence shown here is derived from an EMBL/GenBank/DDBJ whole genome shotgun (WGS) entry which is preliminary data.</text>
</comment>
<name>M0HHZ1_HALEO</name>
<keyword evidence="4" id="KW-1185">Reference proteome</keyword>
<dbReference type="SUPFAM" id="SSF56784">
    <property type="entry name" value="HAD-like"/>
    <property type="match status" value="1"/>
</dbReference>
<dbReference type="InterPro" id="IPR023214">
    <property type="entry name" value="HAD_sf"/>
</dbReference>
<dbReference type="SFLD" id="SFLDS00003">
    <property type="entry name" value="Haloacid_Dehalogenase"/>
    <property type="match status" value="1"/>
</dbReference>
<dbReference type="InterPro" id="IPR050155">
    <property type="entry name" value="HAD-like_hydrolase_sf"/>
</dbReference>
<dbReference type="GO" id="GO:0008967">
    <property type="term" value="F:phosphoglycolate phosphatase activity"/>
    <property type="evidence" value="ECO:0007669"/>
    <property type="project" value="TreeGrafter"/>
</dbReference>
<dbReference type="PANTHER" id="PTHR43434:SF1">
    <property type="entry name" value="PHOSPHOGLYCOLATE PHOSPHATASE"/>
    <property type="match status" value="1"/>
</dbReference>
<comment type="similarity">
    <text evidence="1">Belongs to the HAD-like hydrolase superfamily.</text>
</comment>
<evidence type="ECO:0000256" key="2">
    <source>
        <dbReference type="SAM" id="MobiDB-lite"/>
    </source>
</evidence>
<dbReference type="InterPro" id="IPR041492">
    <property type="entry name" value="HAD_2"/>
</dbReference>
<keyword evidence="3" id="KW-0378">Hydrolase</keyword>
<dbReference type="AlphaFoldDB" id="M0HHZ1"/>
<organism evidence="3 4">
    <name type="scientific">Haloferax elongans ATCC BAA-1513</name>
    <dbReference type="NCBI Taxonomy" id="1230453"/>
    <lineage>
        <taxon>Archaea</taxon>
        <taxon>Methanobacteriati</taxon>
        <taxon>Methanobacteriota</taxon>
        <taxon>Stenosarchaea group</taxon>
        <taxon>Halobacteria</taxon>
        <taxon>Halobacteriales</taxon>
        <taxon>Haloferacaceae</taxon>
        <taxon>Haloferax</taxon>
    </lineage>
</organism>
<dbReference type="STRING" id="1230453.C453_16528"/>
<evidence type="ECO:0000256" key="1">
    <source>
        <dbReference type="ARBA" id="ARBA00007958"/>
    </source>
</evidence>
<dbReference type="GO" id="GO:0006281">
    <property type="term" value="P:DNA repair"/>
    <property type="evidence" value="ECO:0007669"/>
    <property type="project" value="TreeGrafter"/>
</dbReference>
<dbReference type="InterPro" id="IPR036412">
    <property type="entry name" value="HAD-like_sf"/>
</dbReference>
<dbReference type="Gene3D" id="3.40.50.1000">
    <property type="entry name" value="HAD superfamily/HAD-like"/>
    <property type="match status" value="1"/>
</dbReference>
<dbReference type="SFLD" id="SFLDG01129">
    <property type="entry name" value="C1.5:_HAD__Beta-PGM__Phosphata"/>
    <property type="match status" value="1"/>
</dbReference>
<reference evidence="3 4" key="1">
    <citation type="journal article" date="2014" name="PLoS Genet.">
        <title>Phylogenetically driven sequencing of extremely halophilic archaea reveals strategies for static and dynamic osmo-response.</title>
        <authorList>
            <person name="Becker E.A."/>
            <person name="Seitzer P.M."/>
            <person name="Tritt A."/>
            <person name="Larsen D."/>
            <person name="Krusor M."/>
            <person name="Yao A.I."/>
            <person name="Wu D."/>
            <person name="Madern D."/>
            <person name="Eisen J.A."/>
            <person name="Darling A.E."/>
            <person name="Facciotti M.T."/>
        </authorList>
    </citation>
    <scope>NUCLEOTIDE SEQUENCE [LARGE SCALE GENOMIC DNA]</scope>
    <source>
        <strain evidence="3 4">ATCC BAA-1513</strain>
    </source>
</reference>
<accession>M0HHZ1</accession>
<dbReference type="Proteomes" id="UP000011612">
    <property type="component" value="Unassembled WGS sequence"/>
</dbReference>
<proteinExistence type="inferred from homology"/>
<protein>
    <submittedName>
        <fullName evidence="3">HAD-superfamily hydrolase</fullName>
    </submittedName>
</protein>
<dbReference type="EMBL" id="AOLK01000022">
    <property type="protein sequence ID" value="ELZ82709.1"/>
    <property type="molecule type" value="Genomic_DNA"/>
</dbReference>
<dbReference type="InterPro" id="IPR006439">
    <property type="entry name" value="HAD-SF_hydro_IA"/>
</dbReference>
<evidence type="ECO:0000313" key="4">
    <source>
        <dbReference type="Proteomes" id="UP000011612"/>
    </source>
</evidence>
<dbReference type="NCBIfam" id="TIGR01549">
    <property type="entry name" value="HAD-SF-IA-v1"/>
    <property type="match status" value="1"/>
</dbReference>
<dbReference type="Pfam" id="PF13419">
    <property type="entry name" value="HAD_2"/>
    <property type="match status" value="1"/>
</dbReference>
<gene>
    <name evidence="3" type="ORF">C453_16528</name>
</gene>
<sequence length="282" mass="30949">MSPANIEYTCGVEGLKDSYRGERGVYYKMRKQFTPRPLSADMYDSVIFDHDGVLTTLVDLSVLQDAVWETFDELGVSDPDPDHVERMVIHVQPDDVHTVAGAYDLDPETLFRTRDEIASSLQREALVDGRKVPYDDFDAIQHIDAPMGIVSSNQQATIDYVLEHLDAKHLFGTAYGREPAIRSLHRKKPATYYLEQAMADLSVDSPLFVGDSDSDMAAAAAAGVDSAFIRRPHRKDHTPSPDPTHEISGLNDLLSLDGVPVADDFATVGDDHTTAADGGASE</sequence>
<dbReference type="InterPro" id="IPR023198">
    <property type="entry name" value="PGP-like_dom2"/>
</dbReference>
<dbReference type="PATRIC" id="fig|1230453.4.peg.3295"/>
<dbReference type="PANTHER" id="PTHR43434">
    <property type="entry name" value="PHOSPHOGLYCOLATE PHOSPHATASE"/>
    <property type="match status" value="1"/>
</dbReference>
<dbReference type="Gene3D" id="1.10.150.240">
    <property type="entry name" value="Putative phosphatase, domain 2"/>
    <property type="match status" value="1"/>
</dbReference>